<dbReference type="InterPro" id="IPR005135">
    <property type="entry name" value="Endo/exonuclease/phosphatase"/>
</dbReference>
<dbReference type="Gene3D" id="3.60.10.10">
    <property type="entry name" value="Endonuclease/exonuclease/phosphatase"/>
    <property type="match status" value="1"/>
</dbReference>
<evidence type="ECO:0000259" key="1">
    <source>
        <dbReference type="Pfam" id="PF03372"/>
    </source>
</evidence>
<evidence type="ECO:0000313" key="2">
    <source>
        <dbReference type="EMBL" id="KAK5785130.1"/>
    </source>
</evidence>
<protein>
    <recommendedName>
        <fullName evidence="1">Endonuclease/exonuclease/phosphatase domain-containing protein</fullName>
    </recommendedName>
</protein>
<gene>
    <name evidence="2" type="ORF">PVK06_039682</name>
</gene>
<sequence length="429" mass="49754">MRQLLWNDLKNKNLVGQIPWMVIGDFNVILASIEKTGGLTKGRRCPHFGDFVDFVELHDLRFRRSPFTWHRGSLFKRLDRALAIKGEANEFFQRLYSDSPTPLGTLPPNRFPQLDPMDISFSKKSESNEEIKVAFFDMAPLKASGSDGFHAFFFKSSGVSLTVRKWNPIWLFRNGLVISHLFFADDLVLFGKADLKHCRILKDILDRFCTLSGHKINVKKTNIFFSKGMDEDSVDMISIMLGFQRVHNLGYYLGVPLLHQRCMMIPKKTREEIESYKAIKGGHWNPVDEKWKMAWKFPRPQRIRTFIWTILQGRILSNVERVRRVSQMTLHAISVAFTRKIFCTSYVIVRQPKMFEIRCLDQSIEVHNSEEQVHLFTDGAVQLDSRLVAPRGVVHDKEGHWIIGFHRFLGKCLVFNAKLWGVLEGLKIL</sequence>
<proteinExistence type="predicted"/>
<feature type="domain" description="Endonuclease/exonuclease/phosphatase" evidence="1">
    <location>
        <begin position="2"/>
        <end position="83"/>
    </location>
</feature>
<dbReference type="Pfam" id="PF03372">
    <property type="entry name" value="Exo_endo_phos"/>
    <property type="match status" value="1"/>
</dbReference>
<dbReference type="EMBL" id="JARKNE010000011">
    <property type="protein sequence ID" value="KAK5785130.1"/>
    <property type="molecule type" value="Genomic_DNA"/>
</dbReference>
<dbReference type="SUPFAM" id="SSF56219">
    <property type="entry name" value="DNase I-like"/>
    <property type="match status" value="1"/>
</dbReference>
<comment type="caution">
    <text evidence="2">The sequence shown here is derived from an EMBL/GenBank/DDBJ whole genome shotgun (WGS) entry which is preliminary data.</text>
</comment>
<keyword evidence="3" id="KW-1185">Reference proteome</keyword>
<dbReference type="InterPro" id="IPR036691">
    <property type="entry name" value="Endo/exonu/phosph_ase_sf"/>
</dbReference>
<evidence type="ECO:0000313" key="3">
    <source>
        <dbReference type="Proteomes" id="UP001358586"/>
    </source>
</evidence>
<organism evidence="2 3">
    <name type="scientific">Gossypium arboreum</name>
    <name type="common">Tree cotton</name>
    <name type="synonym">Gossypium nanking</name>
    <dbReference type="NCBI Taxonomy" id="29729"/>
    <lineage>
        <taxon>Eukaryota</taxon>
        <taxon>Viridiplantae</taxon>
        <taxon>Streptophyta</taxon>
        <taxon>Embryophyta</taxon>
        <taxon>Tracheophyta</taxon>
        <taxon>Spermatophyta</taxon>
        <taxon>Magnoliopsida</taxon>
        <taxon>eudicotyledons</taxon>
        <taxon>Gunneridae</taxon>
        <taxon>Pentapetalae</taxon>
        <taxon>rosids</taxon>
        <taxon>malvids</taxon>
        <taxon>Malvales</taxon>
        <taxon>Malvaceae</taxon>
        <taxon>Malvoideae</taxon>
        <taxon>Gossypium</taxon>
    </lineage>
</organism>
<name>A0ABR0N5M3_GOSAR</name>
<reference evidence="2 3" key="1">
    <citation type="submission" date="2023-03" db="EMBL/GenBank/DDBJ databases">
        <title>WGS of Gossypium arboreum.</title>
        <authorList>
            <person name="Yu D."/>
        </authorList>
    </citation>
    <scope>NUCLEOTIDE SEQUENCE [LARGE SCALE GENOMIC DNA]</scope>
    <source>
        <tissue evidence="2">Leaf</tissue>
    </source>
</reference>
<dbReference type="Proteomes" id="UP001358586">
    <property type="component" value="Chromosome 11"/>
</dbReference>
<accession>A0ABR0N5M3</accession>